<keyword evidence="2" id="KW-0378">Hydrolase</keyword>
<dbReference type="Gene3D" id="3.10.450.30">
    <property type="entry name" value="Microbial ribonucleases"/>
    <property type="match status" value="1"/>
</dbReference>
<sequence>MPTPAPPRASERTLAPPRGPEEAPAPPRAVRGTPAPPRAPKRTLTLPRAPQRALPRGPEEAPALPRGPKGTPALPRGPEEVPAPSRAGKETPVPPRASKRAQALTPVLAGLLAFVLAVLLGGCSSGAHSGPGTRPSATGVSGPAWAHGMATVREAQLPAGARGTLALIDKGGPYPYARDGVVFGNFEGRLPRHQRGYYHEYTVTTPGSHDRGARRIVTGQGGEIYYTDDHYNSFRAVLR</sequence>
<feature type="region of interest" description="Disordered" evidence="3">
    <location>
        <begin position="1"/>
        <end position="98"/>
    </location>
</feature>
<dbReference type="GO" id="GO:0003723">
    <property type="term" value="F:RNA binding"/>
    <property type="evidence" value="ECO:0007669"/>
    <property type="project" value="InterPro"/>
</dbReference>
<dbReference type="InterPro" id="IPR000026">
    <property type="entry name" value="N1-like"/>
</dbReference>
<dbReference type="SUPFAM" id="SSF53933">
    <property type="entry name" value="Microbial ribonucleases"/>
    <property type="match status" value="1"/>
</dbReference>
<dbReference type="InterPro" id="IPR016191">
    <property type="entry name" value="Ribonuclease/ribotoxin"/>
</dbReference>
<organism evidence="4 5">
    <name type="scientific">Streptomyces filipinensis</name>
    <dbReference type="NCBI Taxonomy" id="66887"/>
    <lineage>
        <taxon>Bacteria</taxon>
        <taxon>Bacillati</taxon>
        <taxon>Actinomycetota</taxon>
        <taxon>Actinomycetes</taxon>
        <taxon>Kitasatosporales</taxon>
        <taxon>Streptomycetaceae</taxon>
        <taxon>Streptomyces</taxon>
    </lineage>
</organism>
<name>A0A918II58_9ACTN</name>
<dbReference type="EMBL" id="BMTD01000023">
    <property type="protein sequence ID" value="GGV21353.1"/>
    <property type="molecule type" value="Genomic_DNA"/>
</dbReference>
<keyword evidence="5" id="KW-1185">Reference proteome</keyword>
<evidence type="ECO:0000256" key="1">
    <source>
        <dbReference type="ARBA" id="ARBA00022722"/>
    </source>
</evidence>
<dbReference type="Proteomes" id="UP000618795">
    <property type="component" value="Unassembled WGS sequence"/>
</dbReference>
<gene>
    <name evidence="4" type="ORF">GCM10010260_71980</name>
</gene>
<comment type="caution">
    <text evidence="4">The sequence shown here is derived from an EMBL/GenBank/DDBJ whole genome shotgun (WGS) entry which is preliminary data.</text>
</comment>
<reference evidence="4" key="1">
    <citation type="journal article" date="2014" name="Int. J. Syst. Evol. Microbiol.">
        <title>Complete genome sequence of Corynebacterium casei LMG S-19264T (=DSM 44701T), isolated from a smear-ripened cheese.</title>
        <authorList>
            <consortium name="US DOE Joint Genome Institute (JGI-PGF)"/>
            <person name="Walter F."/>
            <person name="Albersmeier A."/>
            <person name="Kalinowski J."/>
            <person name="Ruckert C."/>
        </authorList>
    </citation>
    <scope>NUCLEOTIDE SEQUENCE</scope>
    <source>
        <strain evidence="4">JCM 4369</strain>
    </source>
</reference>
<protein>
    <submittedName>
        <fullName evidence="4">Uncharacterized protein</fullName>
    </submittedName>
</protein>
<dbReference type="GO" id="GO:0004521">
    <property type="term" value="F:RNA endonuclease activity"/>
    <property type="evidence" value="ECO:0007669"/>
    <property type="project" value="InterPro"/>
</dbReference>
<dbReference type="AlphaFoldDB" id="A0A918II58"/>
<evidence type="ECO:0000256" key="2">
    <source>
        <dbReference type="ARBA" id="ARBA00022801"/>
    </source>
</evidence>
<reference evidence="4" key="2">
    <citation type="submission" date="2020-09" db="EMBL/GenBank/DDBJ databases">
        <authorList>
            <person name="Sun Q."/>
            <person name="Ohkuma M."/>
        </authorList>
    </citation>
    <scope>NUCLEOTIDE SEQUENCE</scope>
    <source>
        <strain evidence="4">JCM 4369</strain>
    </source>
</reference>
<evidence type="ECO:0000313" key="4">
    <source>
        <dbReference type="EMBL" id="GGV21353.1"/>
    </source>
</evidence>
<proteinExistence type="predicted"/>
<evidence type="ECO:0000313" key="5">
    <source>
        <dbReference type="Proteomes" id="UP000618795"/>
    </source>
</evidence>
<accession>A0A918II58</accession>
<dbReference type="Pfam" id="PF00545">
    <property type="entry name" value="Ribonuclease"/>
    <property type="match status" value="1"/>
</dbReference>
<dbReference type="GO" id="GO:0016787">
    <property type="term" value="F:hydrolase activity"/>
    <property type="evidence" value="ECO:0007669"/>
    <property type="project" value="UniProtKB-KW"/>
</dbReference>
<evidence type="ECO:0000256" key="3">
    <source>
        <dbReference type="SAM" id="MobiDB-lite"/>
    </source>
</evidence>
<keyword evidence="1" id="KW-0540">Nuclease</keyword>